<evidence type="ECO:0000256" key="1">
    <source>
        <dbReference type="SAM" id="SignalP"/>
    </source>
</evidence>
<reference evidence="2" key="1">
    <citation type="submission" date="2020-10" db="EMBL/GenBank/DDBJ databases">
        <authorList>
            <person name="Gilroy R."/>
        </authorList>
    </citation>
    <scope>NUCLEOTIDE SEQUENCE</scope>
    <source>
        <strain evidence="2">B1-3475</strain>
    </source>
</reference>
<dbReference type="Proteomes" id="UP000823617">
    <property type="component" value="Unassembled WGS sequence"/>
</dbReference>
<organism evidence="2 3">
    <name type="scientific">Candidatus Cryptobacteroides intestinigallinarum</name>
    <dbReference type="NCBI Taxonomy" id="2840767"/>
    <lineage>
        <taxon>Bacteria</taxon>
        <taxon>Pseudomonadati</taxon>
        <taxon>Bacteroidota</taxon>
        <taxon>Bacteroidia</taxon>
        <taxon>Bacteroidales</taxon>
        <taxon>Candidatus Cryptobacteroides</taxon>
    </lineage>
</organism>
<dbReference type="EMBL" id="JADIMK010000102">
    <property type="protein sequence ID" value="MBO8456585.1"/>
    <property type="molecule type" value="Genomic_DNA"/>
</dbReference>
<feature type="chain" id="PRO_5039000917" evidence="1">
    <location>
        <begin position="28"/>
        <end position="191"/>
    </location>
</feature>
<dbReference type="Pfam" id="PF12099">
    <property type="entry name" value="DUF3575"/>
    <property type="match status" value="1"/>
</dbReference>
<evidence type="ECO:0000313" key="3">
    <source>
        <dbReference type="Proteomes" id="UP000823617"/>
    </source>
</evidence>
<reference evidence="2" key="2">
    <citation type="journal article" date="2021" name="PeerJ">
        <title>Extensive microbial diversity within the chicken gut microbiome revealed by metagenomics and culture.</title>
        <authorList>
            <person name="Gilroy R."/>
            <person name="Ravi A."/>
            <person name="Getino M."/>
            <person name="Pursley I."/>
            <person name="Horton D.L."/>
            <person name="Alikhan N.F."/>
            <person name="Baker D."/>
            <person name="Gharbi K."/>
            <person name="Hall N."/>
            <person name="Watson M."/>
            <person name="Adriaenssens E.M."/>
            <person name="Foster-Nyarko E."/>
            <person name="Jarju S."/>
            <person name="Secka A."/>
            <person name="Antonio M."/>
            <person name="Oren A."/>
            <person name="Chaudhuri R.R."/>
            <person name="La Ragione R."/>
            <person name="Hildebrand F."/>
            <person name="Pallen M.J."/>
        </authorList>
    </citation>
    <scope>NUCLEOTIDE SEQUENCE</scope>
    <source>
        <strain evidence="2">B1-3475</strain>
    </source>
</reference>
<keyword evidence="1" id="KW-0732">Signal</keyword>
<name>A0A9D9HMJ4_9BACT</name>
<feature type="signal peptide" evidence="1">
    <location>
        <begin position="1"/>
        <end position="27"/>
    </location>
</feature>
<accession>A0A9D9HMJ4</accession>
<comment type="caution">
    <text evidence="2">The sequence shown here is derived from an EMBL/GenBank/DDBJ whole genome shotgun (WGS) entry which is preliminary data.</text>
</comment>
<sequence>MKFFSRLLSGIILPLIMLCAASQKADAQQVAAKTNVLMWAAMTPNLGFEIVTGEHTSVDLSAFGHYKPYGINSKIIGLQPEFRYWFNGRPMIREFIGIGALMTIYDINWKNTVYDGDAVGLGITGGYVFSLGKRWNLELSGSFGFLYFYQKQYFSNDNYDDYFVDEAVRTNAQGYKMFPVDLGITFSYIIK</sequence>
<gene>
    <name evidence="2" type="ORF">IAC08_09340</name>
</gene>
<dbReference type="InterPro" id="IPR021958">
    <property type="entry name" value="DUF3575"/>
</dbReference>
<protein>
    <submittedName>
        <fullName evidence="2">DUF3575 domain-containing protein</fullName>
    </submittedName>
</protein>
<evidence type="ECO:0000313" key="2">
    <source>
        <dbReference type="EMBL" id="MBO8456585.1"/>
    </source>
</evidence>
<proteinExistence type="predicted"/>
<dbReference type="AlphaFoldDB" id="A0A9D9HMJ4"/>